<sequence>MFRTTNIVYLALFLLLSTNLSHKGKSCFLLYDARVSFTNNLPQNSKPLNLHCASKNDDLGNHTVGYGESWGFKFCVNPFATLFYCDLNWGDKSMSVHAFDGKWYISAHDPCAGNRGNNCAWKVDSDGAKLPKGEVHHWE</sequence>
<evidence type="ECO:0000256" key="4">
    <source>
        <dbReference type="ARBA" id="ARBA00022525"/>
    </source>
</evidence>
<dbReference type="PANTHER" id="PTHR31232:SF155">
    <property type="entry name" value="PLANT SELF-INCOMPATIBILITY PROTEIN S1 FAMILY"/>
    <property type="match status" value="1"/>
</dbReference>
<dbReference type="Pfam" id="PF05938">
    <property type="entry name" value="Self-incomp_S1"/>
    <property type="match status" value="1"/>
</dbReference>
<protein>
    <recommendedName>
        <fullName evidence="6">S-protein homolog</fullName>
    </recommendedName>
</protein>
<evidence type="ECO:0000313" key="8">
    <source>
        <dbReference type="Proteomes" id="UP001153555"/>
    </source>
</evidence>
<organism evidence="7 8">
    <name type="scientific">Striga hermonthica</name>
    <name type="common">Purple witchweed</name>
    <name type="synonym">Buchnera hermonthica</name>
    <dbReference type="NCBI Taxonomy" id="68872"/>
    <lineage>
        <taxon>Eukaryota</taxon>
        <taxon>Viridiplantae</taxon>
        <taxon>Streptophyta</taxon>
        <taxon>Embryophyta</taxon>
        <taxon>Tracheophyta</taxon>
        <taxon>Spermatophyta</taxon>
        <taxon>Magnoliopsida</taxon>
        <taxon>eudicotyledons</taxon>
        <taxon>Gunneridae</taxon>
        <taxon>Pentapetalae</taxon>
        <taxon>asterids</taxon>
        <taxon>lamiids</taxon>
        <taxon>Lamiales</taxon>
        <taxon>Orobanchaceae</taxon>
        <taxon>Buchnereae</taxon>
        <taxon>Striga</taxon>
    </lineage>
</organism>
<evidence type="ECO:0000313" key="7">
    <source>
        <dbReference type="EMBL" id="CAA0825319.1"/>
    </source>
</evidence>
<dbReference type="PANTHER" id="PTHR31232">
    <property type="match status" value="1"/>
</dbReference>
<evidence type="ECO:0000256" key="6">
    <source>
        <dbReference type="RuleBase" id="RU367044"/>
    </source>
</evidence>
<evidence type="ECO:0000256" key="2">
    <source>
        <dbReference type="ARBA" id="ARBA00005581"/>
    </source>
</evidence>
<keyword evidence="8" id="KW-1185">Reference proteome</keyword>
<gene>
    <name evidence="7" type="ORF">SHERM_22101</name>
</gene>
<dbReference type="AlphaFoldDB" id="A0A9N7N625"/>
<evidence type="ECO:0000256" key="5">
    <source>
        <dbReference type="ARBA" id="ARBA00022729"/>
    </source>
</evidence>
<comment type="subcellular location">
    <subcellularLocation>
        <location evidence="1 6">Secreted</location>
    </subcellularLocation>
</comment>
<dbReference type="OrthoDB" id="886100at2759"/>
<feature type="signal peptide" evidence="6">
    <location>
        <begin position="1"/>
        <end position="26"/>
    </location>
</feature>
<keyword evidence="5 6" id="KW-0732">Signal</keyword>
<dbReference type="EMBL" id="CACSLK010026072">
    <property type="protein sequence ID" value="CAA0825319.1"/>
    <property type="molecule type" value="Genomic_DNA"/>
</dbReference>
<feature type="chain" id="PRO_5040536306" description="S-protein homolog" evidence="6">
    <location>
        <begin position="27"/>
        <end position="139"/>
    </location>
</feature>
<keyword evidence="4 6" id="KW-0964">Secreted</keyword>
<proteinExistence type="inferred from homology"/>
<reference evidence="7" key="1">
    <citation type="submission" date="2019-12" db="EMBL/GenBank/DDBJ databases">
        <authorList>
            <person name="Scholes J."/>
        </authorList>
    </citation>
    <scope>NUCLEOTIDE SEQUENCE</scope>
</reference>
<dbReference type="InterPro" id="IPR010264">
    <property type="entry name" value="Self-incomp_S1"/>
</dbReference>
<dbReference type="GO" id="GO:0005576">
    <property type="term" value="C:extracellular region"/>
    <property type="evidence" value="ECO:0007669"/>
    <property type="project" value="UniProtKB-SubCell"/>
</dbReference>
<name>A0A9N7N625_STRHE</name>
<dbReference type="GO" id="GO:0060320">
    <property type="term" value="P:rejection of self pollen"/>
    <property type="evidence" value="ECO:0007669"/>
    <property type="project" value="UniProtKB-KW"/>
</dbReference>
<evidence type="ECO:0000256" key="3">
    <source>
        <dbReference type="ARBA" id="ARBA00022471"/>
    </source>
</evidence>
<comment type="caution">
    <text evidence="7">The sequence shown here is derived from an EMBL/GenBank/DDBJ whole genome shotgun (WGS) entry which is preliminary data.</text>
</comment>
<evidence type="ECO:0000256" key="1">
    <source>
        <dbReference type="ARBA" id="ARBA00004613"/>
    </source>
</evidence>
<keyword evidence="3 6" id="KW-0713">Self-incompatibility</keyword>
<dbReference type="Proteomes" id="UP001153555">
    <property type="component" value="Unassembled WGS sequence"/>
</dbReference>
<accession>A0A9N7N625</accession>
<comment type="similarity">
    <text evidence="2 6">Belongs to the plant self-incompatibility (S1) protein family.</text>
</comment>